<evidence type="ECO:0000256" key="7">
    <source>
        <dbReference type="SAM" id="MobiDB-lite"/>
    </source>
</evidence>
<evidence type="ECO:0000313" key="9">
    <source>
        <dbReference type="EMBL" id="KAK7387404.1"/>
    </source>
</evidence>
<keyword evidence="2 6" id="KW-0805">Transcription regulation</keyword>
<protein>
    <recommendedName>
        <fullName evidence="6">AT-hook motif nuclear-localized protein</fullName>
    </recommendedName>
</protein>
<dbReference type="GO" id="GO:0003700">
    <property type="term" value="F:DNA-binding transcription factor activity"/>
    <property type="evidence" value="ECO:0007669"/>
    <property type="project" value="TreeGrafter"/>
</dbReference>
<dbReference type="AlphaFoldDB" id="A0AAN9XD16"/>
<feature type="region of interest" description="Disordered" evidence="7">
    <location>
        <begin position="19"/>
        <end position="97"/>
    </location>
</feature>
<dbReference type="Pfam" id="PF03479">
    <property type="entry name" value="PCC"/>
    <property type="match status" value="1"/>
</dbReference>
<comment type="function">
    <text evidence="6">Transcription factor that specifically binds AT-rich DNA sequences related to the nuclear matrix attachment regions (MARs).</text>
</comment>
<feature type="region of interest" description="Disordered" evidence="7">
    <location>
        <begin position="225"/>
        <end position="290"/>
    </location>
</feature>
<feature type="compositionally biased region" description="Low complexity" evidence="7">
    <location>
        <begin position="21"/>
        <end position="44"/>
    </location>
</feature>
<organism evidence="9 10">
    <name type="scientific">Psophocarpus tetragonolobus</name>
    <name type="common">Winged bean</name>
    <name type="synonym">Dolichos tetragonolobus</name>
    <dbReference type="NCBI Taxonomy" id="3891"/>
    <lineage>
        <taxon>Eukaryota</taxon>
        <taxon>Viridiplantae</taxon>
        <taxon>Streptophyta</taxon>
        <taxon>Embryophyta</taxon>
        <taxon>Tracheophyta</taxon>
        <taxon>Spermatophyta</taxon>
        <taxon>Magnoliopsida</taxon>
        <taxon>eudicotyledons</taxon>
        <taxon>Gunneridae</taxon>
        <taxon>Pentapetalae</taxon>
        <taxon>rosids</taxon>
        <taxon>fabids</taxon>
        <taxon>Fabales</taxon>
        <taxon>Fabaceae</taxon>
        <taxon>Papilionoideae</taxon>
        <taxon>50 kb inversion clade</taxon>
        <taxon>NPAAA clade</taxon>
        <taxon>indigoferoid/millettioid clade</taxon>
        <taxon>Phaseoleae</taxon>
        <taxon>Psophocarpus</taxon>
    </lineage>
</organism>
<evidence type="ECO:0000256" key="5">
    <source>
        <dbReference type="ARBA" id="ARBA00023242"/>
    </source>
</evidence>
<sequence length="290" mass="30847">MANRWWAGNVGIIREQELIDTNTTTATPTNSSNSNTNTNANTNTTEEEVSRDNGEDQNQNLASHEGSEPGSSGRRPRGRPPGSKNKPKPPIVITKESPNALRSHVLEIASGSDVAETIAAFANRRHRGVSVLSGSGIVTNVTLRQPAAPAGVITLHGRFEILSLSGAFLPSPSPPGATGLTVYLAGGQGQVVGGTVSGSLVASGPVMVMAATFANATYERLPLEDEQGEEEMQVQQQQQQQQQPQPQQSQSLGEQVSMPMFNLPPNLLHNGQNMPHDVFWGPPPRPPPSF</sequence>
<dbReference type="EMBL" id="JAYMYS010000007">
    <property type="protein sequence ID" value="KAK7387404.1"/>
    <property type="molecule type" value="Genomic_DNA"/>
</dbReference>
<gene>
    <name evidence="9" type="ORF">VNO78_28187</name>
</gene>
<keyword evidence="3 6" id="KW-0238">DNA-binding</keyword>
<feature type="domain" description="PPC" evidence="8">
    <location>
        <begin position="98"/>
        <end position="235"/>
    </location>
</feature>
<dbReference type="FunFam" id="3.30.1330.80:FF:000001">
    <property type="entry name" value="AT-hook motif nuclear-localized protein"/>
    <property type="match status" value="1"/>
</dbReference>
<dbReference type="CDD" id="cd11378">
    <property type="entry name" value="DUF296"/>
    <property type="match status" value="1"/>
</dbReference>
<dbReference type="PIRSF" id="PIRSF016021">
    <property type="entry name" value="ESCAROLA"/>
    <property type="match status" value="1"/>
</dbReference>
<dbReference type="PROSITE" id="PS51742">
    <property type="entry name" value="PPC"/>
    <property type="match status" value="1"/>
</dbReference>
<keyword evidence="4 6" id="KW-0804">Transcription</keyword>
<dbReference type="Proteomes" id="UP001386955">
    <property type="component" value="Unassembled WGS sequence"/>
</dbReference>
<dbReference type="SUPFAM" id="SSF117856">
    <property type="entry name" value="AF0104/ALDC/Ptd012-like"/>
    <property type="match status" value="1"/>
</dbReference>
<comment type="caution">
    <text evidence="9">The sequence shown here is derived from an EMBL/GenBank/DDBJ whole genome shotgun (WGS) entry which is preliminary data.</text>
</comment>
<feature type="compositionally biased region" description="Pro residues" evidence="7">
    <location>
        <begin position="281"/>
        <end position="290"/>
    </location>
</feature>
<evidence type="ECO:0000256" key="4">
    <source>
        <dbReference type="ARBA" id="ARBA00023163"/>
    </source>
</evidence>
<evidence type="ECO:0000256" key="6">
    <source>
        <dbReference type="PIRNR" id="PIRNR016021"/>
    </source>
</evidence>
<evidence type="ECO:0000313" key="10">
    <source>
        <dbReference type="Proteomes" id="UP001386955"/>
    </source>
</evidence>
<proteinExistence type="predicted"/>
<evidence type="ECO:0000259" key="8">
    <source>
        <dbReference type="PROSITE" id="PS51742"/>
    </source>
</evidence>
<keyword evidence="10" id="KW-1185">Reference proteome</keyword>
<feature type="compositionally biased region" description="Low complexity" evidence="7">
    <location>
        <begin position="233"/>
        <end position="256"/>
    </location>
</feature>
<dbReference type="PANTHER" id="PTHR31100">
    <property type="entry name" value="AT-HOOK MOTIF NUCLEAR-LOCALIZED PROTEIN 15"/>
    <property type="match status" value="1"/>
</dbReference>
<evidence type="ECO:0000256" key="2">
    <source>
        <dbReference type="ARBA" id="ARBA00023015"/>
    </source>
</evidence>
<evidence type="ECO:0000256" key="3">
    <source>
        <dbReference type="ARBA" id="ARBA00023125"/>
    </source>
</evidence>
<reference evidence="9 10" key="1">
    <citation type="submission" date="2024-01" db="EMBL/GenBank/DDBJ databases">
        <title>The genomes of 5 underutilized Papilionoideae crops provide insights into root nodulation and disease resistanc.</title>
        <authorList>
            <person name="Jiang F."/>
        </authorList>
    </citation>
    <scope>NUCLEOTIDE SEQUENCE [LARGE SCALE GENOMIC DNA]</scope>
    <source>
        <strain evidence="9">DUOXIRENSHENG_FW03</strain>
        <tissue evidence="9">Leaves</tissue>
    </source>
</reference>
<evidence type="ECO:0000256" key="1">
    <source>
        <dbReference type="ARBA" id="ARBA00004123"/>
    </source>
</evidence>
<dbReference type="GO" id="GO:0003680">
    <property type="term" value="F:minor groove of adenine-thymine-rich DNA binding"/>
    <property type="evidence" value="ECO:0007669"/>
    <property type="project" value="UniProtKB-UniRule"/>
</dbReference>
<dbReference type="InterPro" id="IPR014476">
    <property type="entry name" value="AHL15-29"/>
</dbReference>
<accession>A0AAN9XD16</accession>
<comment type="subcellular location">
    <subcellularLocation>
        <location evidence="1 6">Nucleus</location>
    </subcellularLocation>
</comment>
<dbReference type="PANTHER" id="PTHR31100:SF14">
    <property type="entry name" value="AT-HOOK MOTIF NUCLEAR-LOCALIZED PROTEIN 15"/>
    <property type="match status" value="1"/>
</dbReference>
<keyword evidence="5 6" id="KW-0539">Nucleus</keyword>
<dbReference type="InterPro" id="IPR005175">
    <property type="entry name" value="PPC_dom"/>
</dbReference>
<name>A0AAN9XD16_PSOTE</name>
<dbReference type="Gene3D" id="3.30.1330.80">
    <property type="entry name" value="Hypothetical protein, similar to alpha- acetolactate decarboxylase, domain 2"/>
    <property type="match status" value="1"/>
</dbReference>
<dbReference type="GO" id="GO:0005634">
    <property type="term" value="C:nucleus"/>
    <property type="evidence" value="ECO:0007669"/>
    <property type="project" value="UniProtKB-SubCell"/>
</dbReference>